<dbReference type="EMBL" id="JBHSNO010000010">
    <property type="protein sequence ID" value="MFC5590844.1"/>
    <property type="molecule type" value="Genomic_DNA"/>
</dbReference>
<name>A0ABW0TPP5_9BACL</name>
<accession>A0ABW0TPP5</accession>
<evidence type="ECO:0000313" key="2">
    <source>
        <dbReference type="Proteomes" id="UP001596109"/>
    </source>
</evidence>
<protein>
    <submittedName>
        <fullName evidence="1">DUF2653 family protein</fullName>
    </submittedName>
</protein>
<dbReference type="RefSeq" id="WP_381437894.1">
    <property type="nucleotide sequence ID" value="NZ_JBHSNO010000010.1"/>
</dbReference>
<reference evidence="2" key="1">
    <citation type="journal article" date="2019" name="Int. J. Syst. Evol. Microbiol.">
        <title>The Global Catalogue of Microorganisms (GCM) 10K type strain sequencing project: providing services to taxonomists for standard genome sequencing and annotation.</title>
        <authorList>
            <consortium name="The Broad Institute Genomics Platform"/>
            <consortium name="The Broad Institute Genome Sequencing Center for Infectious Disease"/>
            <person name="Wu L."/>
            <person name="Ma J."/>
        </authorList>
    </citation>
    <scope>NUCLEOTIDE SEQUENCE [LARGE SCALE GENOMIC DNA]</scope>
    <source>
        <strain evidence="2">CGMCC 4.1434</strain>
    </source>
</reference>
<sequence>MEQLMIPEQDIINAICLYYARKKYALPEDVEVELYYDDEDAQPFSAEATVNGQKQVFMTSDIIAALRLWIEEYLNRDPFATSIDLKFDEEEGIVAAID</sequence>
<proteinExistence type="predicted"/>
<dbReference type="Proteomes" id="UP001596109">
    <property type="component" value="Unassembled WGS sequence"/>
</dbReference>
<organism evidence="1 2">
    <name type="scientific">Sporosarcina soli</name>
    <dbReference type="NCBI Taxonomy" id="334736"/>
    <lineage>
        <taxon>Bacteria</taxon>
        <taxon>Bacillati</taxon>
        <taxon>Bacillota</taxon>
        <taxon>Bacilli</taxon>
        <taxon>Bacillales</taxon>
        <taxon>Caryophanaceae</taxon>
        <taxon>Sporosarcina</taxon>
    </lineage>
</organism>
<gene>
    <name evidence="1" type="ORF">ACFPRA_18240</name>
</gene>
<comment type="caution">
    <text evidence="1">The sequence shown here is derived from an EMBL/GenBank/DDBJ whole genome shotgun (WGS) entry which is preliminary data.</text>
</comment>
<evidence type="ECO:0000313" key="1">
    <source>
        <dbReference type="EMBL" id="MFC5590844.1"/>
    </source>
</evidence>
<dbReference type="InterPro" id="IPR020516">
    <property type="entry name" value="Uncharacterised_YxcD"/>
</dbReference>
<dbReference type="Pfam" id="PF10850">
    <property type="entry name" value="DUF2653"/>
    <property type="match status" value="1"/>
</dbReference>
<keyword evidence="2" id="KW-1185">Reference proteome</keyword>